<proteinExistence type="predicted"/>
<dbReference type="EMBL" id="CP056070">
    <property type="protein sequence ID" value="UKK01183.2"/>
    <property type="molecule type" value="Genomic_DNA"/>
</dbReference>
<dbReference type="AlphaFoldDB" id="A0A976MBG1"/>
<protein>
    <recommendedName>
        <fullName evidence="1">PUB domain-containing protein</fullName>
    </recommendedName>
</protein>
<dbReference type="InterPro" id="IPR029071">
    <property type="entry name" value="Ubiquitin-like_domsf"/>
</dbReference>
<dbReference type="SUPFAM" id="SSF54236">
    <property type="entry name" value="Ubiquitin-like"/>
    <property type="match status" value="1"/>
</dbReference>
<evidence type="ECO:0000259" key="1">
    <source>
        <dbReference type="Pfam" id="PF09409"/>
    </source>
</evidence>
<gene>
    <name evidence="2" type="ORF">MACK_001996</name>
</gene>
<feature type="domain" description="PUB" evidence="1">
    <location>
        <begin position="52"/>
        <end position="123"/>
    </location>
</feature>
<name>A0A976MBG1_THEOR</name>
<dbReference type="InterPro" id="IPR018997">
    <property type="entry name" value="PUB_domain"/>
</dbReference>
<reference evidence="2" key="1">
    <citation type="submission" date="2022-07" db="EMBL/GenBank/DDBJ databases">
        <title>Evaluation of T. orientalis genome assembly methods using nanopore sequencing and analysis of variation between genomes.</title>
        <authorList>
            <person name="Yam J."/>
            <person name="Micallef M.L."/>
            <person name="Liu M."/>
            <person name="Djordjevic S.P."/>
            <person name="Bogema D.R."/>
            <person name="Jenkins C."/>
        </authorList>
    </citation>
    <scope>NUCLEOTIDE SEQUENCE</scope>
    <source>
        <strain evidence="2">Goon Nure</strain>
    </source>
</reference>
<accession>A0A976MBG1</accession>
<dbReference type="Gene3D" id="1.20.58.2190">
    <property type="match status" value="1"/>
</dbReference>
<dbReference type="Proteomes" id="UP000244811">
    <property type="component" value="Chromosome 3"/>
</dbReference>
<dbReference type="Pfam" id="PF09409">
    <property type="entry name" value="PUB"/>
    <property type="match status" value="1"/>
</dbReference>
<evidence type="ECO:0000313" key="3">
    <source>
        <dbReference type="Proteomes" id="UP000244811"/>
    </source>
</evidence>
<organism evidence="2 3">
    <name type="scientific">Theileria orientalis</name>
    <dbReference type="NCBI Taxonomy" id="68886"/>
    <lineage>
        <taxon>Eukaryota</taxon>
        <taxon>Sar</taxon>
        <taxon>Alveolata</taxon>
        <taxon>Apicomplexa</taxon>
        <taxon>Aconoidasida</taxon>
        <taxon>Piroplasmida</taxon>
        <taxon>Theileriidae</taxon>
        <taxon>Theileria</taxon>
    </lineage>
</organism>
<dbReference type="CDD" id="cd09212">
    <property type="entry name" value="PUB"/>
    <property type="match status" value="1"/>
</dbReference>
<dbReference type="SUPFAM" id="SSF143503">
    <property type="entry name" value="PUG domain-like"/>
    <property type="match status" value="1"/>
</dbReference>
<sequence>MSNDSTTPTSDFDELFKVNSIEYIKRSDDKSDSEFESNFKRFIELDNNNVKKDGCKYLIKILENILLDPSNLKTRRIRILNDVFTKYISNNGVLLKLFVSFGFVVVKEFYVLQVVEFHKLVNAYKQLISMLDEGFGIKHRSMESHFFDPFKSYKHNANVYANSESFELVSKDLTKMGIDEVYKDISERQDDSSTLDDWNPSIKQELSPVRPSKITPDTNDTFSPTTASLIKMYNIGKNENFESKSKKELETLRTKSEHAKRFPVVELKIRLPKSTTLLIHVPVKSPVRTVRSNIQKILMDNVSLDDWHLVEFPMRRRINDDRTLLEEGIMFKSVLHFTFKEVQRNIFQVVKSEFLEKYKPRE</sequence>
<evidence type="ECO:0000313" key="2">
    <source>
        <dbReference type="EMBL" id="UKK01183.2"/>
    </source>
</evidence>
<dbReference type="InterPro" id="IPR036339">
    <property type="entry name" value="PUB-like_dom_sf"/>
</dbReference>